<keyword evidence="4" id="KW-1185">Reference proteome</keyword>
<dbReference type="GO" id="GO:0016197">
    <property type="term" value="P:endosomal transport"/>
    <property type="evidence" value="ECO:0007669"/>
    <property type="project" value="TreeGrafter"/>
</dbReference>
<dbReference type="PANTHER" id="PTHR46479:SF1">
    <property type="entry name" value="BIOGENESIS OF LYSOSOME-RELATED ORGANELLES COMPLEX 1 SUBUNIT 2"/>
    <property type="match status" value="1"/>
</dbReference>
<evidence type="ECO:0000256" key="1">
    <source>
        <dbReference type="ARBA" id="ARBA00008468"/>
    </source>
</evidence>
<dbReference type="Proteomes" id="UP001187531">
    <property type="component" value="Unassembled WGS sequence"/>
</dbReference>
<evidence type="ECO:0008006" key="5">
    <source>
        <dbReference type="Google" id="ProtNLM"/>
    </source>
</evidence>
<name>A0AA88ID85_ARTSF</name>
<dbReference type="AlphaFoldDB" id="A0AA88ID85"/>
<dbReference type="GO" id="GO:0000930">
    <property type="term" value="C:gamma-tubulin complex"/>
    <property type="evidence" value="ECO:0007669"/>
    <property type="project" value="TreeGrafter"/>
</dbReference>
<evidence type="ECO:0000256" key="2">
    <source>
        <dbReference type="SAM" id="Coils"/>
    </source>
</evidence>
<dbReference type="Pfam" id="PF10046">
    <property type="entry name" value="BLOC1_2"/>
    <property type="match status" value="1"/>
</dbReference>
<dbReference type="PANTHER" id="PTHR46479">
    <property type="entry name" value="BIOGENESIS OF LYSOSOME-RELATED ORGANELLES COMPLEX 1 SUBUNIT 2"/>
    <property type="match status" value="1"/>
</dbReference>
<gene>
    <name evidence="3" type="ORF">QYM36_000577</name>
</gene>
<comment type="caution">
    <text evidence="3">The sequence shown here is derived from an EMBL/GenBank/DDBJ whole genome shotgun (WGS) entry which is preliminary data.</text>
</comment>
<dbReference type="InterPro" id="IPR019269">
    <property type="entry name" value="BLOC1_su2"/>
</dbReference>
<feature type="coiled-coil region" evidence="2">
    <location>
        <begin position="90"/>
        <end position="131"/>
    </location>
</feature>
<dbReference type="GO" id="GO:0031083">
    <property type="term" value="C:BLOC-1 complex"/>
    <property type="evidence" value="ECO:0007669"/>
    <property type="project" value="TreeGrafter"/>
</dbReference>
<reference evidence="3" key="1">
    <citation type="submission" date="2023-07" db="EMBL/GenBank/DDBJ databases">
        <title>Chromosome-level genome assembly of Artemia franciscana.</title>
        <authorList>
            <person name="Jo E."/>
        </authorList>
    </citation>
    <scope>NUCLEOTIDE SEQUENCE</scope>
    <source>
        <tissue evidence="3">Whole body</tissue>
    </source>
</reference>
<dbReference type="EMBL" id="JAVRJZ010000002">
    <property type="protein sequence ID" value="KAK2726170.1"/>
    <property type="molecule type" value="Genomic_DNA"/>
</dbReference>
<dbReference type="GO" id="GO:0043015">
    <property type="term" value="F:gamma-tubulin binding"/>
    <property type="evidence" value="ECO:0007669"/>
    <property type="project" value="TreeGrafter"/>
</dbReference>
<protein>
    <recommendedName>
        <fullName evidence="5">Biogenesis of lysosome-related organelles complex 1 subunit 2</fullName>
    </recommendedName>
</protein>
<evidence type="ECO:0000313" key="4">
    <source>
        <dbReference type="Proteomes" id="UP001187531"/>
    </source>
</evidence>
<comment type="similarity">
    <text evidence="1">Belongs to the BLOC1S2 family.</text>
</comment>
<dbReference type="GO" id="GO:0099078">
    <property type="term" value="C:BORC complex"/>
    <property type="evidence" value="ECO:0007669"/>
    <property type="project" value="TreeGrafter"/>
</dbReference>
<keyword evidence="2" id="KW-0175">Coiled coil</keyword>
<dbReference type="EMBL" id="JAVRJZ010000002">
    <property type="protein sequence ID" value="KAK2726169.1"/>
    <property type="molecule type" value="Genomic_DNA"/>
</dbReference>
<sequence>MSGLKASTLSTSTSSFEAANANDQQLSKMAVEAFDKIENYLQEELAFSIEDYKVVETMNKVTTAKYADLVNLATGVKKTIEDLNGKYRDLEPYLNQLNSIEESVDKLEKAAKHLETYSKQLENKFKSLEKR</sequence>
<organism evidence="3 4">
    <name type="scientific">Artemia franciscana</name>
    <name type="common">Brine shrimp</name>
    <name type="synonym">Artemia sanfranciscana</name>
    <dbReference type="NCBI Taxonomy" id="6661"/>
    <lineage>
        <taxon>Eukaryota</taxon>
        <taxon>Metazoa</taxon>
        <taxon>Ecdysozoa</taxon>
        <taxon>Arthropoda</taxon>
        <taxon>Crustacea</taxon>
        <taxon>Branchiopoda</taxon>
        <taxon>Anostraca</taxon>
        <taxon>Artemiidae</taxon>
        <taxon>Artemia</taxon>
    </lineage>
</organism>
<accession>A0AA88ID85</accession>
<evidence type="ECO:0000313" key="3">
    <source>
        <dbReference type="EMBL" id="KAK2726169.1"/>
    </source>
</evidence>
<dbReference type="GO" id="GO:0032418">
    <property type="term" value="P:lysosome localization"/>
    <property type="evidence" value="ECO:0007669"/>
    <property type="project" value="TreeGrafter"/>
</dbReference>
<proteinExistence type="inferred from homology"/>